<dbReference type="Pfam" id="PF01071">
    <property type="entry name" value="GARS_A"/>
    <property type="match status" value="1"/>
</dbReference>
<dbReference type="PROSITE" id="PS50975">
    <property type="entry name" value="ATP_GRASP"/>
    <property type="match status" value="1"/>
</dbReference>
<dbReference type="InterPro" id="IPR004607">
    <property type="entry name" value="GART"/>
</dbReference>
<dbReference type="CDD" id="cd08645">
    <property type="entry name" value="FMT_core_GART"/>
    <property type="match status" value="1"/>
</dbReference>
<dbReference type="NCBIfam" id="TIGR00877">
    <property type="entry name" value="purD"/>
    <property type="match status" value="1"/>
</dbReference>
<dbReference type="GO" id="GO:0004637">
    <property type="term" value="F:phosphoribosylamine-glycine ligase activity"/>
    <property type="evidence" value="ECO:0007669"/>
    <property type="project" value="UniProtKB-UniRule"/>
</dbReference>
<dbReference type="Gene3D" id="3.40.50.170">
    <property type="entry name" value="Formyl transferase, N-terminal domain"/>
    <property type="match status" value="1"/>
</dbReference>
<sequence>MNVLIIGSGGREHALAWKLEQSLRVRKVYMSPGNSAPFEHADVDSNDPLFIASFCEWTEIGLIVIGPEAPLAAGIVDELKKLIPNVLVFGPCTGGAALESSKSFAKRFMKMADIRTADYQVFKRGESFEEFLDSCSWEGIVVKDDGLAAGKGVIVANTKEEAKKAAEELFENSNCHRILFEERLFGYEISALAFFDGKSYSLMPFVQDHKRLLDNDQGPNTGGMGVIAPLEVSDDLRRQVVDIFDKTLDELSKPYIGVLFAGLMVVQEEIYVLEYNCRFGDPECEVLMRLLETDLCDVLLSCTLGTLSTLDLQWSNQFACGVVLASAKYPYSSDINTPITYVPPDNCVVRTFHAGAKQLNDQIVTNGGRIMCVTALADSLEEARKKANQAAESVRFEGKQFRTDIGVRRELKNCVTYAASGVNIEQGNAFVSGVKKLTLATLLPGTEQIGGFGARIDLPKAGFPANTQLVVGIDGVGTKLEVATVMNDFSMIGHDVVAMCVNDVLCHCAQPIAFLDYYVCGKLDREIATKVVASIAEACLEAQCSLIGGETAEMPGVYFPHQWDLAGCAIAARKASWPNLPESGKIEKGDFILGLSSNGLHSNGFSLARSILKVNGVSYDRATPWNKEKSFGEILLAPTKIYVKSVLPVLKTGLVKGCAHITGGGLLENIVRVTDPNSDNAVEIDCASWPLPEIFQWLACHGPVSPTEMLKTFNCGIGMVLIVSQSVINEVERHLFEFDLEIRRIGMIVEKQGDELITFKNKSSLFNYKAYPRCERRKVKVAILISGVGSNMVKLIERSRQADSNCEIVIVVSNNKDAPGLKTAASMGIRTAVNEHTRDRVTGDRKLYEILNNLGVEMICLAGYMRILAEKFVIKFKNRIINVHPSLLPAFKGKNALHDALAAGVKIVGCTVHFVDELVDHGPIIAQQAINVEDGDTYESLQKKIQCKEHIIFPESMNQIANKILQSSL</sequence>
<evidence type="ECO:0000256" key="8">
    <source>
        <dbReference type="ARBA" id="ARBA00010280"/>
    </source>
</evidence>
<dbReference type="SMART" id="SM01209">
    <property type="entry name" value="GARS_A"/>
    <property type="match status" value="1"/>
</dbReference>
<dbReference type="InterPro" id="IPR002376">
    <property type="entry name" value="Formyl_transf_N"/>
</dbReference>
<keyword evidence="14 20" id="KW-0658">Purine biosynthesis</keyword>
<keyword evidence="23" id="KW-1185">Reference proteome</keyword>
<comment type="pathway">
    <text evidence="2 20">Purine metabolism; IMP biosynthesis via de novo pathway; 5-amino-1-(5-phospho-D-ribosyl)imidazole from N(2)-formyl-N(1)-(5-phospho-D-ribosyl)glycinamide: step 2/2.</text>
</comment>
<comment type="catalytic activity">
    <reaction evidence="20">
        <text>N(1)-(5-phospho-beta-D-ribosyl)glycinamide + (6R)-10-formyltetrahydrofolate = N(2)-formyl-N(1)-(5-phospho-beta-D-ribosyl)glycinamide + (6S)-5,6,7,8-tetrahydrofolate + H(+)</text>
        <dbReference type="Rhea" id="RHEA:15053"/>
        <dbReference type="ChEBI" id="CHEBI:15378"/>
        <dbReference type="ChEBI" id="CHEBI:57453"/>
        <dbReference type="ChEBI" id="CHEBI:143788"/>
        <dbReference type="ChEBI" id="CHEBI:147286"/>
        <dbReference type="ChEBI" id="CHEBI:195366"/>
        <dbReference type="EC" id="2.1.2.2"/>
    </reaction>
</comment>
<comment type="pathway">
    <text evidence="4 20">Purine metabolism; IMP biosynthesis via de novo pathway; N(1)-(5-phospho-D-ribosyl)glycinamide from 5-phospho-alpha-D-ribose 1-diphosphate: step 2/2.</text>
</comment>
<dbReference type="GO" id="GO:0004641">
    <property type="term" value="F:phosphoribosylformylglycinamidine cyclo-ligase activity"/>
    <property type="evidence" value="ECO:0007669"/>
    <property type="project" value="UniProtKB-EC"/>
</dbReference>
<dbReference type="Pfam" id="PF00586">
    <property type="entry name" value="AIRS"/>
    <property type="match status" value="1"/>
</dbReference>
<dbReference type="Gene3D" id="3.90.650.10">
    <property type="entry name" value="PurM-like C-terminal domain"/>
    <property type="match status" value="1"/>
</dbReference>
<dbReference type="InterPro" id="IPR020560">
    <property type="entry name" value="PRibGlycinamide_synth_C-dom"/>
</dbReference>
<comment type="similarity">
    <text evidence="8">Belongs to the AIR synthase family.</text>
</comment>
<dbReference type="AlphaFoldDB" id="A0A8S1GRB0"/>
<evidence type="ECO:0000256" key="7">
    <source>
        <dbReference type="ARBA" id="ARBA00008696"/>
    </source>
</evidence>
<dbReference type="GO" id="GO:0006189">
    <property type="term" value="P:'de novo' IMP biosynthetic process"/>
    <property type="evidence" value="ECO:0007669"/>
    <property type="project" value="UniProtKB-UniRule"/>
</dbReference>
<dbReference type="Gene3D" id="3.30.1490.20">
    <property type="entry name" value="ATP-grasp fold, A domain"/>
    <property type="match status" value="1"/>
</dbReference>
<evidence type="ECO:0000256" key="12">
    <source>
        <dbReference type="ARBA" id="ARBA00022723"/>
    </source>
</evidence>
<protein>
    <recommendedName>
        <fullName evidence="20">Trifunctional purine biosynthetic protein adenosine-3</fullName>
    </recommendedName>
    <domain>
        <recommendedName>
            <fullName evidence="20">Phosphoribosylamine--glycine ligase</fullName>
            <ecNumber evidence="20">6.3.4.13</ecNumber>
        </recommendedName>
        <alternativeName>
            <fullName evidence="20">Glycinamide ribonucleotide synthetase</fullName>
            <shortName evidence="20">GARS</shortName>
        </alternativeName>
        <alternativeName>
            <fullName evidence="20">Phosphoribosylglycinamide synthetase</fullName>
        </alternativeName>
    </domain>
    <domain>
        <recommendedName>
            <fullName evidence="20">Phosphoribosylformylglycinamidine cyclo-ligase</fullName>
            <ecNumber evidence="20">6.3.3.1</ecNumber>
        </recommendedName>
        <alternativeName>
            <fullName evidence="20">AIR synthase</fullName>
            <shortName evidence="20">AIRS</shortName>
        </alternativeName>
        <alternativeName>
            <fullName evidence="20">Phosphoribosyl-aminoimidazole synthetase</fullName>
        </alternativeName>
    </domain>
    <domain>
        <recommendedName>
            <fullName evidence="20">Phosphoribosylglycinamide formyltransferase</fullName>
            <ecNumber evidence="20">2.1.2.2</ecNumber>
        </recommendedName>
        <alternativeName>
            <fullName evidence="20">5'-phosphoribosylglycinamide transformylase</fullName>
        </alternativeName>
        <alternativeName>
            <fullName evidence="20">GAR transformylase</fullName>
            <shortName evidence="20">GART</shortName>
        </alternativeName>
    </domain>
</protein>
<dbReference type="NCBIfam" id="TIGR00878">
    <property type="entry name" value="purM"/>
    <property type="match status" value="1"/>
</dbReference>
<evidence type="ECO:0000256" key="16">
    <source>
        <dbReference type="ARBA" id="ARBA00023211"/>
    </source>
</evidence>
<evidence type="ECO:0000256" key="3">
    <source>
        <dbReference type="ARBA" id="ARBA00005054"/>
    </source>
</evidence>
<dbReference type="PANTHER" id="PTHR10520:SF12">
    <property type="entry name" value="TRIFUNCTIONAL PURINE BIOSYNTHETIC PROTEIN ADENOSINE-3"/>
    <property type="match status" value="1"/>
</dbReference>
<evidence type="ECO:0000256" key="20">
    <source>
        <dbReference type="RuleBase" id="RU363089"/>
    </source>
</evidence>
<dbReference type="Pfam" id="PF02844">
    <property type="entry name" value="GARS_N"/>
    <property type="match status" value="1"/>
</dbReference>
<dbReference type="EC" id="6.3.3.1" evidence="20"/>
<organism evidence="22 23">
    <name type="scientific">Caenorhabditis auriculariae</name>
    <dbReference type="NCBI Taxonomy" id="2777116"/>
    <lineage>
        <taxon>Eukaryota</taxon>
        <taxon>Metazoa</taxon>
        <taxon>Ecdysozoa</taxon>
        <taxon>Nematoda</taxon>
        <taxon>Chromadorea</taxon>
        <taxon>Rhabditida</taxon>
        <taxon>Rhabditina</taxon>
        <taxon>Rhabditomorpha</taxon>
        <taxon>Rhabditoidea</taxon>
        <taxon>Rhabditidae</taxon>
        <taxon>Peloderinae</taxon>
        <taxon>Caenorhabditis</taxon>
    </lineage>
</organism>
<evidence type="ECO:0000256" key="14">
    <source>
        <dbReference type="ARBA" id="ARBA00022755"/>
    </source>
</evidence>
<keyword evidence="16 20" id="KW-0464">Manganese</keyword>
<dbReference type="Proteomes" id="UP000835052">
    <property type="component" value="Unassembled WGS sequence"/>
</dbReference>
<dbReference type="CDD" id="cd02196">
    <property type="entry name" value="PurM"/>
    <property type="match status" value="1"/>
</dbReference>
<dbReference type="Gene3D" id="3.40.50.20">
    <property type="match status" value="1"/>
</dbReference>
<dbReference type="Pfam" id="PF02769">
    <property type="entry name" value="AIRS_C"/>
    <property type="match status" value="1"/>
</dbReference>
<evidence type="ECO:0000256" key="1">
    <source>
        <dbReference type="ARBA" id="ARBA00004496"/>
    </source>
</evidence>
<comment type="pathway">
    <text evidence="3 20">Purine metabolism; IMP biosynthesis via de novo pathway; N(2)-formyl-N(1)-(5-phospho-D-ribosyl)glycinamide from N(1)-(5-phospho-D-ribosyl)glycinamide (10-formyl THF route): step 1/1.</text>
</comment>
<evidence type="ECO:0000256" key="10">
    <source>
        <dbReference type="ARBA" id="ARBA00022598"/>
    </source>
</evidence>
<proteinExistence type="inferred from homology"/>
<dbReference type="Gene3D" id="3.30.1330.10">
    <property type="entry name" value="PurM-like, N-terminal domain"/>
    <property type="match status" value="1"/>
</dbReference>
<dbReference type="GO" id="GO:0005524">
    <property type="term" value="F:ATP binding"/>
    <property type="evidence" value="ECO:0007669"/>
    <property type="project" value="UniProtKB-UniRule"/>
</dbReference>
<evidence type="ECO:0000256" key="6">
    <source>
        <dbReference type="ARBA" id="ARBA00008630"/>
    </source>
</evidence>
<dbReference type="HAMAP" id="MF_00741">
    <property type="entry name" value="AIRS"/>
    <property type="match status" value="1"/>
</dbReference>
<dbReference type="InterPro" id="IPR020559">
    <property type="entry name" value="PRibGlycinamide_synth_CS"/>
</dbReference>
<evidence type="ECO:0000256" key="13">
    <source>
        <dbReference type="ARBA" id="ARBA00022741"/>
    </source>
</evidence>
<dbReference type="GO" id="GO:0005829">
    <property type="term" value="C:cytosol"/>
    <property type="evidence" value="ECO:0007669"/>
    <property type="project" value="TreeGrafter"/>
</dbReference>
<evidence type="ECO:0000256" key="5">
    <source>
        <dbReference type="ARBA" id="ARBA00007423"/>
    </source>
</evidence>
<dbReference type="EC" id="2.1.2.2" evidence="20"/>
<dbReference type="HAMAP" id="MF_01930">
    <property type="entry name" value="PurN"/>
    <property type="match status" value="1"/>
</dbReference>
<evidence type="ECO:0000256" key="9">
    <source>
        <dbReference type="ARBA" id="ARBA00022490"/>
    </source>
</evidence>
<dbReference type="InterPro" id="IPR020562">
    <property type="entry name" value="PRibGlycinamide_synth_N"/>
</dbReference>
<comment type="caution">
    <text evidence="22">The sequence shown here is derived from an EMBL/GenBank/DDBJ whole genome shotgun (WGS) entry which is preliminary data.</text>
</comment>
<dbReference type="InterPro" id="IPR000115">
    <property type="entry name" value="PRibGlycinamide_synth"/>
</dbReference>
<reference evidence="22" key="1">
    <citation type="submission" date="2020-10" db="EMBL/GenBank/DDBJ databases">
        <authorList>
            <person name="Kikuchi T."/>
        </authorList>
    </citation>
    <scope>NUCLEOTIDE SEQUENCE</scope>
    <source>
        <strain evidence="22">NKZ352</strain>
    </source>
</reference>
<comment type="similarity">
    <text evidence="6 20">In the C-terminal section; belongs to the GART family.</text>
</comment>
<comment type="similarity">
    <text evidence="5 20">In the N-terminal section; belongs to the GARS family.</text>
</comment>
<dbReference type="InterPro" id="IPR020561">
    <property type="entry name" value="PRibGlycinamid_synth_ATP-grasp"/>
</dbReference>
<dbReference type="InterPro" id="IPR001555">
    <property type="entry name" value="GART_AS"/>
</dbReference>
<keyword evidence="12 20" id="KW-0479">Metal-binding</keyword>
<dbReference type="GO" id="GO:0046872">
    <property type="term" value="F:metal ion binding"/>
    <property type="evidence" value="ECO:0007669"/>
    <property type="project" value="UniProtKB-KW"/>
</dbReference>
<dbReference type="SUPFAM" id="SSF56059">
    <property type="entry name" value="Glutathione synthetase ATP-binding domain-like"/>
    <property type="match status" value="1"/>
</dbReference>
<evidence type="ECO:0000313" key="22">
    <source>
        <dbReference type="EMBL" id="CAD6185322.1"/>
    </source>
</evidence>
<dbReference type="SMART" id="SM01210">
    <property type="entry name" value="GARS_C"/>
    <property type="match status" value="1"/>
</dbReference>
<dbReference type="InterPro" id="IPR036921">
    <property type="entry name" value="PurM-like_N_sf"/>
</dbReference>
<dbReference type="InterPro" id="IPR037123">
    <property type="entry name" value="PRibGlycinamide_synth_C_sf"/>
</dbReference>
<evidence type="ECO:0000256" key="17">
    <source>
        <dbReference type="ARBA" id="ARBA00023268"/>
    </source>
</evidence>
<dbReference type="PROSITE" id="PS00184">
    <property type="entry name" value="GARS"/>
    <property type="match status" value="1"/>
</dbReference>
<dbReference type="HAMAP" id="MF_00138">
    <property type="entry name" value="GARS"/>
    <property type="match status" value="1"/>
</dbReference>
<dbReference type="PANTHER" id="PTHR10520">
    <property type="entry name" value="TRIFUNCTIONAL PURINE BIOSYNTHETIC PROTEIN ADENOSINE-3-RELATED"/>
    <property type="match status" value="1"/>
</dbReference>
<keyword evidence="17 20" id="KW-0511">Multifunctional enzyme</keyword>
<dbReference type="Pfam" id="PF02843">
    <property type="entry name" value="GARS_C"/>
    <property type="match status" value="1"/>
</dbReference>
<dbReference type="InterPro" id="IPR010918">
    <property type="entry name" value="PurM-like_C_dom"/>
</dbReference>
<keyword evidence="9" id="KW-0963">Cytoplasm</keyword>
<dbReference type="SUPFAM" id="SSF56042">
    <property type="entry name" value="PurM C-terminal domain-like"/>
    <property type="match status" value="1"/>
</dbReference>
<evidence type="ECO:0000256" key="11">
    <source>
        <dbReference type="ARBA" id="ARBA00022679"/>
    </source>
</evidence>
<name>A0A8S1GRB0_9PELO</name>
<dbReference type="SUPFAM" id="SSF51246">
    <property type="entry name" value="Rudiment single hybrid motif"/>
    <property type="match status" value="1"/>
</dbReference>
<dbReference type="SUPFAM" id="SSF53328">
    <property type="entry name" value="Formyltransferase"/>
    <property type="match status" value="1"/>
</dbReference>
<dbReference type="InterPro" id="IPR004733">
    <property type="entry name" value="PurM_cligase"/>
</dbReference>
<dbReference type="Gene3D" id="3.30.470.20">
    <property type="entry name" value="ATP-grasp fold, B domain"/>
    <property type="match status" value="1"/>
</dbReference>
<dbReference type="SUPFAM" id="SSF55326">
    <property type="entry name" value="PurM N-terminal domain-like"/>
    <property type="match status" value="1"/>
</dbReference>
<accession>A0A8S1GRB0</accession>
<keyword evidence="11" id="KW-0808">Transferase</keyword>
<gene>
    <name evidence="22" type="ORF">CAUJ_LOCUS1241</name>
</gene>
<comment type="catalytic activity">
    <reaction evidence="18 20">
        <text>2-formamido-N(1)-(5-O-phospho-beta-D-ribosyl)acetamidine + ATP = 5-amino-1-(5-phospho-beta-D-ribosyl)imidazole + ADP + phosphate + H(+)</text>
        <dbReference type="Rhea" id="RHEA:23032"/>
        <dbReference type="ChEBI" id="CHEBI:15378"/>
        <dbReference type="ChEBI" id="CHEBI:30616"/>
        <dbReference type="ChEBI" id="CHEBI:43474"/>
        <dbReference type="ChEBI" id="CHEBI:137981"/>
        <dbReference type="ChEBI" id="CHEBI:147287"/>
        <dbReference type="ChEBI" id="CHEBI:456216"/>
        <dbReference type="EC" id="6.3.3.1"/>
    </reaction>
</comment>
<dbReference type="InterPro" id="IPR016185">
    <property type="entry name" value="PreATP-grasp_dom_sf"/>
</dbReference>
<dbReference type="EC" id="6.3.4.13" evidence="20"/>
<dbReference type="NCBIfam" id="TIGR00639">
    <property type="entry name" value="PurN"/>
    <property type="match status" value="1"/>
</dbReference>
<dbReference type="InterPro" id="IPR036676">
    <property type="entry name" value="PurM-like_C_sf"/>
</dbReference>
<feature type="domain" description="ATP-grasp" evidence="21">
    <location>
        <begin position="106"/>
        <end position="304"/>
    </location>
</feature>
<evidence type="ECO:0000256" key="19">
    <source>
        <dbReference type="PROSITE-ProRule" id="PRU00409"/>
    </source>
</evidence>
<dbReference type="EMBL" id="CAJGYM010000002">
    <property type="protein sequence ID" value="CAD6185322.1"/>
    <property type="molecule type" value="Genomic_DNA"/>
</dbReference>
<comment type="similarity">
    <text evidence="7 20">In the central section; belongs to the AIR synthase family.</text>
</comment>
<dbReference type="GO" id="GO:0004644">
    <property type="term" value="F:phosphoribosylglycinamide formyltransferase activity"/>
    <property type="evidence" value="ECO:0007669"/>
    <property type="project" value="UniProtKB-EC"/>
</dbReference>
<comment type="subcellular location">
    <subcellularLocation>
        <location evidence="1">Cytoplasm</location>
    </subcellularLocation>
</comment>
<dbReference type="InterPro" id="IPR013815">
    <property type="entry name" value="ATP_grasp_subdomain_1"/>
</dbReference>
<dbReference type="SUPFAM" id="SSF52440">
    <property type="entry name" value="PreATP-grasp domain"/>
    <property type="match status" value="1"/>
</dbReference>
<dbReference type="FunFam" id="3.90.650.10:FF:000011">
    <property type="entry name" value="Phosphoribosylformylglycinamidine cyclo-ligase"/>
    <property type="match status" value="1"/>
</dbReference>
<dbReference type="GO" id="GO:0046084">
    <property type="term" value="P:adenine biosynthetic process"/>
    <property type="evidence" value="ECO:0007669"/>
    <property type="project" value="TreeGrafter"/>
</dbReference>
<evidence type="ECO:0000259" key="21">
    <source>
        <dbReference type="PROSITE" id="PS50975"/>
    </source>
</evidence>
<keyword evidence="15 19" id="KW-0067">ATP-binding</keyword>
<dbReference type="OrthoDB" id="2018833at2759"/>
<evidence type="ECO:0000256" key="2">
    <source>
        <dbReference type="ARBA" id="ARBA00004686"/>
    </source>
</evidence>
<dbReference type="InterPro" id="IPR011761">
    <property type="entry name" value="ATP-grasp"/>
</dbReference>
<dbReference type="PROSITE" id="PS00373">
    <property type="entry name" value="GART"/>
    <property type="match status" value="1"/>
</dbReference>
<dbReference type="InterPro" id="IPR036477">
    <property type="entry name" value="Formyl_transf_N_sf"/>
</dbReference>
<evidence type="ECO:0000313" key="23">
    <source>
        <dbReference type="Proteomes" id="UP000835052"/>
    </source>
</evidence>
<comment type="catalytic activity">
    <reaction evidence="20">
        <text>5-phospho-beta-D-ribosylamine + glycine + ATP = N(1)-(5-phospho-beta-D-ribosyl)glycinamide + ADP + phosphate + H(+)</text>
        <dbReference type="Rhea" id="RHEA:17453"/>
        <dbReference type="ChEBI" id="CHEBI:15378"/>
        <dbReference type="ChEBI" id="CHEBI:30616"/>
        <dbReference type="ChEBI" id="CHEBI:43474"/>
        <dbReference type="ChEBI" id="CHEBI:57305"/>
        <dbReference type="ChEBI" id="CHEBI:58681"/>
        <dbReference type="ChEBI" id="CHEBI:143788"/>
        <dbReference type="ChEBI" id="CHEBI:456216"/>
        <dbReference type="EC" id="6.3.4.13"/>
    </reaction>
</comment>
<evidence type="ECO:0000256" key="15">
    <source>
        <dbReference type="ARBA" id="ARBA00022840"/>
    </source>
</evidence>
<keyword evidence="10 20" id="KW-0436">Ligase</keyword>
<dbReference type="Pfam" id="PF00551">
    <property type="entry name" value="Formyl_trans_N"/>
    <property type="match status" value="1"/>
</dbReference>
<dbReference type="InterPro" id="IPR016188">
    <property type="entry name" value="PurM-like_N"/>
</dbReference>
<dbReference type="InterPro" id="IPR011054">
    <property type="entry name" value="Rudment_hybrid_motif"/>
</dbReference>
<dbReference type="Gene3D" id="3.90.600.10">
    <property type="entry name" value="Phosphoribosylglycinamide synthetase, C-terminal domain"/>
    <property type="match status" value="1"/>
</dbReference>
<keyword evidence="13 19" id="KW-0547">Nucleotide-binding</keyword>
<evidence type="ECO:0000256" key="18">
    <source>
        <dbReference type="ARBA" id="ARBA00049057"/>
    </source>
</evidence>
<evidence type="ECO:0000256" key="4">
    <source>
        <dbReference type="ARBA" id="ARBA00005174"/>
    </source>
</evidence>